<organism evidence="4 5">
    <name type="scientific">Streptomyces adustus</name>
    <dbReference type="NCBI Taxonomy" id="1609272"/>
    <lineage>
        <taxon>Bacteria</taxon>
        <taxon>Bacillati</taxon>
        <taxon>Actinomycetota</taxon>
        <taxon>Actinomycetes</taxon>
        <taxon>Kitasatosporales</taxon>
        <taxon>Streptomycetaceae</taxon>
        <taxon>Streptomyces</taxon>
    </lineage>
</organism>
<comment type="caution">
    <text evidence="4">The sequence shown here is derived from an EMBL/GenBank/DDBJ whole genome shotgun (WGS) entry which is preliminary data.</text>
</comment>
<feature type="binding site" evidence="3">
    <location>
        <position position="38"/>
    </location>
    <ligand>
        <name>Zn(2+)</name>
        <dbReference type="ChEBI" id="CHEBI:29105"/>
    </ligand>
</feature>
<dbReference type="GO" id="GO:0001000">
    <property type="term" value="F:bacterial-type RNA polymerase core enzyme binding"/>
    <property type="evidence" value="ECO:0007669"/>
    <property type="project" value="UniProtKB-UniRule"/>
</dbReference>
<sequence>MSERALRGTRLVVTSYETDRGIDLAPRQAVEYACEKGHRFEMPFSVEAEIPPEWECKVCGATSLLVDGDGPEEKKAKPARTHWDMLMERRTREELEEVLEERLAVLRSGAMNLAVHPRDSRKSA</sequence>
<dbReference type="EMBL" id="VJZD01000229">
    <property type="protein sequence ID" value="MPY36540.1"/>
    <property type="molecule type" value="Genomic_DNA"/>
</dbReference>
<dbReference type="GO" id="GO:0045893">
    <property type="term" value="P:positive regulation of DNA-templated transcription"/>
    <property type="evidence" value="ECO:0007669"/>
    <property type="project" value="UniProtKB-UniRule"/>
</dbReference>
<keyword evidence="1 3" id="KW-0805">Transcription regulation</keyword>
<feature type="binding site" evidence="3">
    <location>
        <position position="34"/>
    </location>
    <ligand>
        <name>Zn(2+)</name>
        <dbReference type="ChEBI" id="CHEBI:29105"/>
    </ligand>
</feature>
<feature type="binding site" evidence="3">
    <location>
        <position position="56"/>
    </location>
    <ligand>
        <name>Zn(2+)</name>
        <dbReference type="ChEBI" id="CHEBI:29105"/>
    </ligand>
</feature>
<evidence type="ECO:0000256" key="3">
    <source>
        <dbReference type="HAMAP-Rule" id="MF_01483"/>
    </source>
</evidence>
<dbReference type="OrthoDB" id="3618415at2"/>
<proteinExistence type="inferred from homology"/>
<dbReference type="HAMAP" id="MF_01483">
    <property type="entry name" value="RbpA"/>
    <property type="match status" value="1"/>
</dbReference>
<gene>
    <name evidence="3" type="primary">rbpA</name>
    <name evidence="4" type="ORF">FNH09_36535</name>
</gene>
<dbReference type="InterPro" id="IPR025182">
    <property type="entry name" value="RNApol-bd_RbpA"/>
</dbReference>
<dbReference type="Pfam" id="PF13397">
    <property type="entry name" value="RbpA"/>
    <property type="match status" value="1"/>
</dbReference>
<evidence type="ECO:0000256" key="2">
    <source>
        <dbReference type="ARBA" id="ARBA00023163"/>
    </source>
</evidence>
<accession>A0A5N8VMR2</accession>
<name>A0A5N8VMR2_9ACTN</name>
<reference evidence="4 5" key="1">
    <citation type="submission" date="2019-07" db="EMBL/GenBank/DDBJ databases">
        <title>New species of Amycolatopsis and Streptomyces.</title>
        <authorList>
            <person name="Duangmal K."/>
            <person name="Teo W.F.A."/>
            <person name="Lipun K."/>
        </authorList>
    </citation>
    <scope>NUCLEOTIDE SEQUENCE [LARGE SCALE GENOMIC DNA]</scope>
    <source>
        <strain evidence="4 5">NBRC 109810</strain>
    </source>
</reference>
<keyword evidence="3" id="KW-0862">Zinc</keyword>
<comment type="cofactor">
    <cofactor evidence="3">
        <name>Zn(2+)</name>
        <dbReference type="ChEBI" id="CHEBI:29105"/>
    </cofactor>
    <text evidence="3">Bind 1 Zn(2+) per subunit.</text>
</comment>
<dbReference type="AlphaFoldDB" id="A0A5N8VMR2"/>
<keyword evidence="2 3" id="KW-0804">Transcription</keyword>
<dbReference type="Proteomes" id="UP000325849">
    <property type="component" value="Unassembled WGS sequence"/>
</dbReference>
<keyword evidence="5" id="KW-1185">Reference proteome</keyword>
<dbReference type="FunFam" id="2.20.28.270:FF:000001">
    <property type="entry name" value="RNA polymerase-binding protein RbpA"/>
    <property type="match status" value="1"/>
</dbReference>
<keyword evidence="3" id="KW-0479">Metal-binding</keyword>
<feature type="binding site" evidence="3">
    <location>
        <position position="59"/>
    </location>
    <ligand>
        <name>Zn(2+)</name>
        <dbReference type="ChEBI" id="CHEBI:29105"/>
    </ligand>
</feature>
<dbReference type="RefSeq" id="WP_152894188.1">
    <property type="nucleotide sequence ID" value="NZ_JBHJTU010000035.1"/>
</dbReference>
<comment type="subunit">
    <text evidence="3">Forms a complex with the RNAP catalytic core and with free principal sigma factors.</text>
</comment>
<evidence type="ECO:0000313" key="5">
    <source>
        <dbReference type="Proteomes" id="UP000325849"/>
    </source>
</evidence>
<comment type="similarity">
    <text evidence="3">Belongs to the RNA polymerase-binding protein RbpA family.</text>
</comment>
<evidence type="ECO:0000313" key="4">
    <source>
        <dbReference type="EMBL" id="MPY36540.1"/>
    </source>
</evidence>
<dbReference type="InterPro" id="IPR038638">
    <property type="entry name" value="RbpA_sf"/>
</dbReference>
<protein>
    <recommendedName>
        <fullName evidence="3">RNA polymerase-binding protein RbpA</fullName>
    </recommendedName>
</protein>
<dbReference type="Gene3D" id="2.20.28.270">
    <property type="entry name" value="RNA polymerase-binding protein A"/>
    <property type="match status" value="1"/>
</dbReference>
<comment type="function">
    <text evidence="3">Binds to RNA polymerase (RNAP), stimulating transcription from principal, but not alternative sigma factor promoters.</text>
</comment>
<evidence type="ECO:0000256" key="1">
    <source>
        <dbReference type="ARBA" id="ARBA00023015"/>
    </source>
</evidence>
<dbReference type="GO" id="GO:0008270">
    <property type="term" value="F:zinc ion binding"/>
    <property type="evidence" value="ECO:0007669"/>
    <property type="project" value="UniProtKB-UniRule"/>
</dbReference>